<evidence type="ECO:0000256" key="1">
    <source>
        <dbReference type="SAM" id="Phobius"/>
    </source>
</evidence>
<dbReference type="InterPro" id="IPR045340">
    <property type="entry name" value="DUF6533"/>
</dbReference>
<feature type="transmembrane region" description="Helical" evidence="1">
    <location>
        <begin position="92"/>
        <end position="114"/>
    </location>
</feature>
<organism evidence="3 4">
    <name type="scientific">Cerrena zonata</name>
    <dbReference type="NCBI Taxonomy" id="2478898"/>
    <lineage>
        <taxon>Eukaryota</taxon>
        <taxon>Fungi</taxon>
        <taxon>Dikarya</taxon>
        <taxon>Basidiomycota</taxon>
        <taxon>Agaricomycotina</taxon>
        <taxon>Agaricomycetes</taxon>
        <taxon>Polyporales</taxon>
        <taxon>Cerrenaceae</taxon>
        <taxon>Cerrena</taxon>
    </lineage>
</organism>
<feature type="transmembrane region" description="Helical" evidence="1">
    <location>
        <begin position="121"/>
        <end position="140"/>
    </location>
</feature>
<name>A0AAW0GBY8_9APHY</name>
<evidence type="ECO:0000313" key="4">
    <source>
        <dbReference type="Proteomes" id="UP001385951"/>
    </source>
</evidence>
<feature type="transmembrane region" description="Helical" evidence="1">
    <location>
        <begin position="247"/>
        <end position="265"/>
    </location>
</feature>
<protein>
    <recommendedName>
        <fullName evidence="2">DUF6533 domain-containing protein</fullName>
    </recommendedName>
</protein>
<dbReference type="AlphaFoldDB" id="A0AAW0GBY8"/>
<keyword evidence="1" id="KW-0812">Transmembrane</keyword>
<proteinExistence type="predicted"/>
<feature type="transmembrane region" description="Helical" evidence="1">
    <location>
        <begin position="167"/>
        <end position="187"/>
    </location>
</feature>
<evidence type="ECO:0000259" key="2">
    <source>
        <dbReference type="Pfam" id="PF20151"/>
    </source>
</evidence>
<keyword evidence="4" id="KW-1185">Reference proteome</keyword>
<dbReference type="EMBL" id="JASBNA010000010">
    <property type="protein sequence ID" value="KAK7688670.1"/>
    <property type="molecule type" value="Genomic_DNA"/>
</dbReference>
<comment type="caution">
    <text evidence="3">The sequence shown here is derived from an EMBL/GenBank/DDBJ whole genome shotgun (WGS) entry which is preliminary data.</text>
</comment>
<dbReference type="Pfam" id="PF20151">
    <property type="entry name" value="DUF6533"/>
    <property type="match status" value="1"/>
</dbReference>
<evidence type="ECO:0000313" key="3">
    <source>
        <dbReference type="EMBL" id="KAK7688670.1"/>
    </source>
</evidence>
<dbReference type="Proteomes" id="UP001385951">
    <property type="component" value="Unassembled WGS sequence"/>
</dbReference>
<keyword evidence="1" id="KW-1133">Transmembrane helix</keyword>
<keyword evidence="1" id="KW-0472">Membrane</keyword>
<feature type="transmembrane region" description="Helical" evidence="1">
    <location>
        <begin position="217"/>
        <end position="235"/>
    </location>
</feature>
<feature type="transmembrane region" description="Helical" evidence="1">
    <location>
        <begin position="20"/>
        <end position="40"/>
    </location>
</feature>
<feature type="domain" description="DUF6533" evidence="2">
    <location>
        <begin position="23"/>
        <end position="68"/>
    </location>
</feature>
<sequence length="344" mass="38173">MSELGLSPDEIIPEIASDYVTGYIMLSAACVVFYDTVLSLEQEVSCIWRRRFSVVTLLYIIVRYGALLAMALLTLDNLLLVGTVPVCRAFNIMHYACDVIHVSGVAGLNCLRVWAICQKKWAPVILVFILSIFTPCNNIYSYSRPQDFVVIRSKPFRGCWSVPLVSHYIYCTYLSSTDLAILVFTFVETADIIRTSRDLHVKTNVATLLVRNGSFQFVILLLLNLLSVILDALSLAVPLGKSSNTTYFIYINEGLTSIILAHFLLDLRSVYLKNGQLDADSSIQFSESILANMGASLNDAWVGDVMNRDSESETVLSDKPLSVGLLDSDIDHNTNDTGEQPESV</sequence>
<feature type="transmembrane region" description="Helical" evidence="1">
    <location>
        <begin position="52"/>
        <end position="72"/>
    </location>
</feature>
<gene>
    <name evidence="3" type="ORF">QCA50_008208</name>
</gene>
<accession>A0AAW0GBY8</accession>
<reference evidence="3 4" key="1">
    <citation type="submission" date="2022-09" db="EMBL/GenBank/DDBJ databases">
        <authorList>
            <person name="Palmer J.M."/>
        </authorList>
    </citation>
    <scope>NUCLEOTIDE SEQUENCE [LARGE SCALE GENOMIC DNA]</scope>
    <source>
        <strain evidence="3 4">DSM 7382</strain>
    </source>
</reference>